<feature type="compositionally biased region" description="Low complexity" evidence="1">
    <location>
        <begin position="210"/>
        <end position="229"/>
    </location>
</feature>
<evidence type="ECO:0000313" key="2">
    <source>
        <dbReference type="EMBL" id="KAG9320551.1"/>
    </source>
</evidence>
<dbReference type="Proteomes" id="UP000717515">
    <property type="component" value="Unassembled WGS sequence"/>
</dbReference>
<reference evidence="2" key="1">
    <citation type="submission" date="2021-07" db="EMBL/GenBank/DDBJ databases">
        <title>Draft genome of Mortierella alpina, strain LL118, isolated from an aspen leaf litter sample.</title>
        <authorList>
            <person name="Yang S."/>
            <person name="Vinatzer B.A."/>
        </authorList>
    </citation>
    <scope>NUCLEOTIDE SEQUENCE</scope>
    <source>
        <strain evidence="2">LL118</strain>
    </source>
</reference>
<protein>
    <submittedName>
        <fullName evidence="2">Uncharacterized protein</fullName>
    </submittedName>
</protein>
<sequence length="283" mass="31158">MEASALEAIMTYCKNIEVVKALYDLFHIERFPQRRPGMDTVNRFLMSCPTLKVFDVIEHCILVDDYSFRGRSKFYEYGEPIADTMKLSRDSGLERLAGLKYLEIFGFEGTDHRVGKQGLKWMANQWPNLRIMRGLAKDNLLYLKYDTKKAALHEYMMSLRPDVEQNTLFTALSKVQLGLSLEQCSEHILGADKNAMADLLDLDFGSSSEPAYSSPPVSSSSQKRSSGGPNYSADLFDMSSDIGSRGGRGAFGGMGGMGGMSGMGMSAPAPATSTQMSTGRGLL</sequence>
<evidence type="ECO:0000313" key="3">
    <source>
        <dbReference type="Proteomes" id="UP000717515"/>
    </source>
</evidence>
<feature type="region of interest" description="Disordered" evidence="1">
    <location>
        <begin position="210"/>
        <end position="232"/>
    </location>
</feature>
<comment type="caution">
    <text evidence="2">The sequence shown here is derived from an EMBL/GenBank/DDBJ whole genome shotgun (WGS) entry which is preliminary data.</text>
</comment>
<proteinExistence type="predicted"/>
<feature type="compositionally biased region" description="Polar residues" evidence="1">
    <location>
        <begin position="271"/>
        <end position="283"/>
    </location>
</feature>
<evidence type="ECO:0000256" key="1">
    <source>
        <dbReference type="SAM" id="MobiDB-lite"/>
    </source>
</evidence>
<dbReference type="AlphaFoldDB" id="A0A9P8A0H0"/>
<accession>A0A9P8A0H0</accession>
<name>A0A9P8A0H0_MORAP</name>
<gene>
    <name evidence="2" type="ORF">KVV02_000368</name>
</gene>
<organism evidence="2 3">
    <name type="scientific">Mortierella alpina</name>
    <name type="common">Oleaginous fungus</name>
    <name type="synonym">Mortierella renispora</name>
    <dbReference type="NCBI Taxonomy" id="64518"/>
    <lineage>
        <taxon>Eukaryota</taxon>
        <taxon>Fungi</taxon>
        <taxon>Fungi incertae sedis</taxon>
        <taxon>Mucoromycota</taxon>
        <taxon>Mortierellomycotina</taxon>
        <taxon>Mortierellomycetes</taxon>
        <taxon>Mortierellales</taxon>
        <taxon>Mortierellaceae</taxon>
        <taxon>Mortierella</taxon>
    </lineage>
</organism>
<dbReference type="EMBL" id="JAIFTL010000280">
    <property type="protein sequence ID" value="KAG9320551.1"/>
    <property type="molecule type" value="Genomic_DNA"/>
</dbReference>
<feature type="region of interest" description="Disordered" evidence="1">
    <location>
        <begin position="262"/>
        <end position="283"/>
    </location>
</feature>